<evidence type="ECO:0000256" key="3">
    <source>
        <dbReference type="ARBA" id="ARBA00022475"/>
    </source>
</evidence>
<feature type="transmembrane region" description="Helical" evidence="7">
    <location>
        <begin position="33"/>
        <end position="52"/>
    </location>
</feature>
<feature type="transmembrane region" description="Helical" evidence="7">
    <location>
        <begin position="198"/>
        <end position="222"/>
    </location>
</feature>
<dbReference type="PIRSF" id="PIRSF006603">
    <property type="entry name" value="DinF"/>
    <property type="match status" value="1"/>
</dbReference>
<dbReference type="PANTHER" id="PTHR43823:SF3">
    <property type="entry name" value="MULTIDRUG EXPORT PROTEIN MEPA"/>
    <property type="match status" value="1"/>
</dbReference>
<dbReference type="RefSeq" id="WP_205050665.1">
    <property type="nucleotide sequence ID" value="NZ_JACJKX010000013.1"/>
</dbReference>
<accession>A0ABS2GVV7</accession>
<keyword evidence="9" id="KW-1185">Reference proteome</keyword>
<feature type="transmembrane region" description="Helical" evidence="7">
    <location>
        <begin position="262"/>
        <end position="283"/>
    </location>
</feature>
<feature type="transmembrane region" description="Helical" evidence="7">
    <location>
        <begin position="289"/>
        <end position="306"/>
    </location>
</feature>
<feature type="transmembrane region" description="Helical" evidence="7">
    <location>
        <begin position="326"/>
        <end position="351"/>
    </location>
</feature>
<evidence type="ECO:0000256" key="6">
    <source>
        <dbReference type="ARBA" id="ARBA00023136"/>
    </source>
</evidence>
<comment type="caution">
    <text evidence="8">The sequence shown here is derived from an EMBL/GenBank/DDBJ whole genome shotgun (WGS) entry which is preliminary data.</text>
</comment>
<dbReference type="Pfam" id="PF01554">
    <property type="entry name" value="MatE"/>
    <property type="match status" value="2"/>
</dbReference>
<dbReference type="InterPro" id="IPR051327">
    <property type="entry name" value="MATE_MepA_subfamily"/>
</dbReference>
<evidence type="ECO:0000313" key="8">
    <source>
        <dbReference type="EMBL" id="MBM6929079.1"/>
    </source>
</evidence>
<gene>
    <name evidence="8" type="ORF">H5985_07350</name>
</gene>
<feature type="transmembrane region" description="Helical" evidence="7">
    <location>
        <begin position="424"/>
        <end position="444"/>
    </location>
</feature>
<keyword evidence="3" id="KW-1003">Cell membrane</keyword>
<feature type="transmembrane region" description="Helical" evidence="7">
    <location>
        <begin position="397"/>
        <end position="418"/>
    </location>
</feature>
<sequence length="462" mass="50093">MFLFSFRMRATNTILGQHFSIAGQLRFTFPRMLMSLFIMSYMVADGVLISRYMGTVALASLNMIFPLAIFLGAVGIMLSAGGGSVVSRRLGAGDSHGADRALSSLVYAEFVFGLVVGIIGILLLDPLLGFLHVNEEQYAFAYDYQFVWLLFMPFFLLSVLSQTFFTVAGFPKLGLAVSIASGLTNVVLDIVFMGPLGWGMWGAALATVISWIVAAAAGALFFCRKNAPIRIIVTAPDWAALKGACRSGFSEMVGSLSSSVTLYLFNAAFMLWLGVDGVAALTIASYSTYVFNSIFYGFCEATGPILGYKYGEQNWKELAHVFKNSLVIMTVFSLGAYGLSIIFAKPVLAFFTPETSPVFDLVLANFGLFALSLLLLCPNMFAAYLFTAMGDGKRAALVSFCRTFLFTVLAIECLPNLIGEIGLWLAVPVAEALTFILSVVLIAANRRRYGYDGQPALVINKD</sequence>
<comment type="subcellular location">
    <subcellularLocation>
        <location evidence="1">Cell inner membrane</location>
        <topology evidence="1">Multi-pass membrane protein</topology>
    </subcellularLocation>
</comment>
<dbReference type="InterPro" id="IPR002528">
    <property type="entry name" value="MATE_fam"/>
</dbReference>
<dbReference type="Proteomes" id="UP000777002">
    <property type="component" value="Unassembled WGS sequence"/>
</dbReference>
<evidence type="ECO:0000256" key="1">
    <source>
        <dbReference type="ARBA" id="ARBA00004429"/>
    </source>
</evidence>
<organism evidence="8 9">
    <name type="scientific">Parasutterella secunda</name>
    <dbReference type="NCBI Taxonomy" id="626947"/>
    <lineage>
        <taxon>Bacteria</taxon>
        <taxon>Pseudomonadati</taxon>
        <taxon>Pseudomonadota</taxon>
        <taxon>Betaproteobacteria</taxon>
        <taxon>Burkholderiales</taxon>
        <taxon>Sutterellaceae</taxon>
        <taxon>Parasutterella</taxon>
    </lineage>
</organism>
<feature type="transmembrane region" description="Helical" evidence="7">
    <location>
        <begin position="363"/>
        <end position="385"/>
    </location>
</feature>
<keyword evidence="4 7" id="KW-0812">Transmembrane</keyword>
<evidence type="ECO:0000256" key="4">
    <source>
        <dbReference type="ARBA" id="ARBA00022692"/>
    </source>
</evidence>
<evidence type="ECO:0000256" key="5">
    <source>
        <dbReference type="ARBA" id="ARBA00022989"/>
    </source>
</evidence>
<proteinExistence type="predicted"/>
<dbReference type="InterPro" id="IPR048279">
    <property type="entry name" value="MdtK-like"/>
</dbReference>
<keyword evidence="6 7" id="KW-0472">Membrane</keyword>
<feature type="transmembrane region" description="Helical" evidence="7">
    <location>
        <begin position="173"/>
        <end position="192"/>
    </location>
</feature>
<keyword evidence="5 7" id="KW-1133">Transmembrane helix</keyword>
<dbReference type="EMBL" id="JACJKX010000013">
    <property type="protein sequence ID" value="MBM6929079.1"/>
    <property type="molecule type" value="Genomic_DNA"/>
</dbReference>
<dbReference type="PANTHER" id="PTHR43823">
    <property type="entry name" value="SPORULATION PROTEIN YKVU"/>
    <property type="match status" value="1"/>
</dbReference>
<protein>
    <submittedName>
        <fullName evidence="8">Multidrug transporter</fullName>
    </submittedName>
</protein>
<keyword evidence="2" id="KW-0813">Transport</keyword>
<evidence type="ECO:0000256" key="2">
    <source>
        <dbReference type="ARBA" id="ARBA00022448"/>
    </source>
</evidence>
<reference evidence="8 9" key="1">
    <citation type="journal article" date="2021" name="Sci. Rep.">
        <title>The distribution of antibiotic resistance genes in chicken gut microbiota commensals.</title>
        <authorList>
            <person name="Juricova H."/>
            <person name="Matiasovicova J."/>
            <person name="Kubasova T."/>
            <person name="Cejkova D."/>
            <person name="Rychlik I."/>
        </authorList>
    </citation>
    <scope>NUCLEOTIDE SEQUENCE [LARGE SCALE GENOMIC DNA]</scope>
    <source>
        <strain evidence="8 9">An562</strain>
    </source>
</reference>
<evidence type="ECO:0000256" key="7">
    <source>
        <dbReference type="SAM" id="Phobius"/>
    </source>
</evidence>
<name>A0ABS2GVV7_9BURK</name>
<evidence type="ECO:0000313" key="9">
    <source>
        <dbReference type="Proteomes" id="UP000777002"/>
    </source>
</evidence>
<feature type="transmembrane region" description="Helical" evidence="7">
    <location>
        <begin position="64"/>
        <end position="86"/>
    </location>
</feature>
<feature type="transmembrane region" description="Helical" evidence="7">
    <location>
        <begin position="106"/>
        <end position="124"/>
    </location>
</feature>
<feature type="transmembrane region" description="Helical" evidence="7">
    <location>
        <begin position="144"/>
        <end position="161"/>
    </location>
</feature>